<sequence>MFFSRQRLCWDSSIYIIFEAKSQLILLLWQQIFINYVNMSSIKSLLLFSSLLFLVLGQTCLDHSGNAIDWWFILKMPTDPTFSARGMDYLYCDAKNNCGTFDWQTDQLDYLTSPLQRTMAQIDFHNDNVMSVLWSDQPWNKNTISDRAHSKGILSAGINGSAFLISHSTPTFPMLDDAYDQIVLGMPSSAQVNGQHYMCLSITTTEANRLATEYIIAETLTNRANSPAAFATAFPQLYQLKSNSRTKTYKTESGTVLSSALQDSIKISTKGGFTLTAYTKNEDLVEDFYADVVAAALGKDLIMETWGNGTGGLQSAVCDQTPKSYSNLVRQHGAFTFSYTKDHSKYGITATSTNVCFCDLNRQTTQQKRGGVVYCFQHKSLWTFINQSFISRQTC</sequence>
<reference evidence="3 4" key="1">
    <citation type="journal article" date="2006" name="Nature">
        <title>Global trends of whole-genome duplications revealed by the ciliate Paramecium tetraurelia.</title>
        <authorList>
            <consortium name="Genoscope"/>
            <person name="Aury J.-M."/>
            <person name="Jaillon O."/>
            <person name="Duret L."/>
            <person name="Noel B."/>
            <person name="Jubin C."/>
            <person name="Porcel B.M."/>
            <person name="Segurens B."/>
            <person name="Daubin V."/>
            <person name="Anthouard V."/>
            <person name="Aiach N."/>
            <person name="Arnaiz O."/>
            <person name="Billaut A."/>
            <person name="Beisson J."/>
            <person name="Blanc I."/>
            <person name="Bouhouche K."/>
            <person name="Camara F."/>
            <person name="Duharcourt S."/>
            <person name="Guigo R."/>
            <person name="Gogendeau D."/>
            <person name="Katinka M."/>
            <person name="Keller A.-M."/>
            <person name="Kissmehl R."/>
            <person name="Klotz C."/>
            <person name="Koll F."/>
            <person name="Le Moue A."/>
            <person name="Lepere C."/>
            <person name="Malinsky S."/>
            <person name="Nowacki M."/>
            <person name="Nowak J.K."/>
            <person name="Plattner H."/>
            <person name="Poulain J."/>
            <person name="Ruiz F."/>
            <person name="Serrano V."/>
            <person name="Zagulski M."/>
            <person name="Dessen P."/>
            <person name="Betermier M."/>
            <person name="Weissenbach J."/>
            <person name="Scarpelli C."/>
            <person name="Schachter V."/>
            <person name="Sperling L."/>
            <person name="Meyer E."/>
            <person name="Cohen J."/>
            <person name="Wincker P."/>
        </authorList>
    </citation>
    <scope>NUCLEOTIDE SEQUENCE [LARGE SCALE GENOMIC DNA]</scope>
    <source>
        <strain evidence="3 4">Stock d4-2</strain>
    </source>
</reference>
<proteinExistence type="inferred from homology"/>
<dbReference type="CDD" id="cd09121">
    <property type="entry name" value="PLDc_DNaseII_2"/>
    <property type="match status" value="1"/>
</dbReference>
<dbReference type="OrthoDB" id="10261598at2759"/>
<name>A0D9Y6_PARTE</name>
<dbReference type="EMBL" id="CT868341">
    <property type="protein sequence ID" value="CAK79853.1"/>
    <property type="molecule type" value="Genomic_DNA"/>
</dbReference>
<comment type="similarity">
    <text evidence="1">Belongs to the DNase II family.</text>
</comment>
<organism evidence="3 4">
    <name type="scientific">Paramecium tetraurelia</name>
    <dbReference type="NCBI Taxonomy" id="5888"/>
    <lineage>
        <taxon>Eukaryota</taxon>
        <taxon>Sar</taxon>
        <taxon>Alveolata</taxon>
        <taxon>Ciliophora</taxon>
        <taxon>Intramacronucleata</taxon>
        <taxon>Oligohymenophorea</taxon>
        <taxon>Peniculida</taxon>
        <taxon>Parameciidae</taxon>
        <taxon>Paramecium</taxon>
    </lineage>
</organism>
<dbReference type="InterPro" id="IPR004947">
    <property type="entry name" value="DNase_II"/>
</dbReference>
<evidence type="ECO:0000256" key="2">
    <source>
        <dbReference type="ARBA" id="ARBA00022801"/>
    </source>
</evidence>
<dbReference type="CDD" id="cd09120">
    <property type="entry name" value="PLDc_DNaseII_1"/>
    <property type="match status" value="1"/>
</dbReference>
<gene>
    <name evidence="3" type="ORF">GSPATT00014785001</name>
</gene>
<dbReference type="AlphaFoldDB" id="A0D9Y6"/>
<dbReference type="Pfam" id="PF03265">
    <property type="entry name" value="DNase_II"/>
    <property type="match status" value="1"/>
</dbReference>
<dbReference type="OMA" id="NLPNSCE"/>
<dbReference type="KEGG" id="ptm:GSPATT00014785001"/>
<dbReference type="GeneID" id="5033035"/>
<dbReference type="HOGENOM" id="CLU_053867_0_0_1"/>
<dbReference type="RefSeq" id="XP_001447250.1">
    <property type="nucleotide sequence ID" value="XM_001447213.1"/>
</dbReference>
<keyword evidence="2" id="KW-0378">Hydrolase</keyword>
<evidence type="ECO:0000256" key="1">
    <source>
        <dbReference type="ARBA" id="ARBA00007527"/>
    </source>
</evidence>
<evidence type="ECO:0000313" key="3">
    <source>
        <dbReference type="EMBL" id="CAK79853.1"/>
    </source>
</evidence>
<dbReference type="InParanoid" id="A0D9Y6"/>
<keyword evidence="4" id="KW-1185">Reference proteome</keyword>
<dbReference type="PANTHER" id="PTHR10858:SF23">
    <property type="entry name" value="DEOXYRIBONUCLEASE II"/>
    <property type="match status" value="1"/>
</dbReference>
<dbReference type="STRING" id="5888.A0D9Y6"/>
<evidence type="ECO:0000313" key="4">
    <source>
        <dbReference type="Proteomes" id="UP000000600"/>
    </source>
</evidence>
<dbReference type="GO" id="GO:0006309">
    <property type="term" value="P:apoptotic DNA fragmentation"/>
    <property type="evidence" value="ECO:0000318"/>
    <property type="project" value="GO_Central"/>
</dbReference>
<dbReference type="Proteomes" id="UP000000600">
    <property type="component" value="Unassembled WGS sequence"/>
</dbReference>
<dbReference type="PANTHER" id="PTHR10858">
    <property type="entry name" value="DEOXYRIBONUCLEASE II"/>
    <property type="match status" value="1"/>
</dbReference>
<dbReference type="GO" id="GO:0004531">
    <property type="term" value="F:deoxyribonuclease II activity"/>
    <property type="evidence" value="ECO:0000318"/>
    <property type="project" value="GO_Central"/>
</dbReference>
<dbReference type="eggNOG" id="KOG3825">
    <property type="taxonomic scope" value="Eukaryota"/>
</dbReference>
<accession>A0D9Y6</accession>
<protein>
    <submittedName>
        <fullName evidence="3">Uncharacterized protein</fullName>
    </submittedName>
</protein>